<gene>
    <name evidence="1" type="ORF">C8D95_105332</name>
</gene>
<evidence type="ECO:0000313" key="2">
    <source>
        <dbReference type="Proteomes" id="UP000245390"/>
    </source>
</evidence>
<reference evidence="1 2" key="1">
    <citation type="submission" date="2018-05" db="EMBL/GenBank/DDBJ databases">
        <title>Genomic Encyclopedia of Type Strains, Phase IV (KMG-IV): sequencing the most valuable type-strain genomes for metagenomic binning, comparative biology and taxonomic classification.</title>
        <authorList>
            <person name="Goeker M."/>
        </authorList>
    </citation>
    <scope>NUCLEOTIDE SEQUENCE [LARGE SCALE GENOMIC DNA]</scope>
    <source>
        <strain evidence="1 2">DSM 103371</strain>
    </source>
</reference>
<comment type="caution">
    <text evidence="1">The sequence shown here is derived from an EMBL/GenBank/DDBJ whole genome shotgun (WGS) entry which is preliminary data.</text>
</comment>
<name>A0A316G5T8_9RHOB</name>
<organism evidence="1 2">
    <name type="scientific">Silicimonas algicola</name>
    <dbReference type="NCBI Taxonomy" id="1826607"/>
    <lineage>
        <taxon>Bacteria</taxon>
        <taxon>Pseudomonadati</taxon>
        <taxon>Pseudomonadota</taxon>
        <taxon>Alphaproteobacteria</taxon>
        <taxon>Rhodobacterales</taxon>
        <taxon>Paracoccaceae</taxon>
    </lineage>
</organism>
<evidence type="ECO:0000313" key="1">
    <source>
        <dbReference type="EMBL" id="PWK56264.1"/>
    </source>
</evidence>
<keyword evidence="2" id="KW-1185">Reference proteome</keyword>
<dbReference type="AlphaFoldDB" id="A0A316G5T8"/>
<protein>
    <recommendedName>
        <fullName evidence="3">Transcriptional regulator</fullName>
    </recommendedName>
</protein>
<proteinExistence type="predicted"/>
<dbReference type="Proteomes" id="UP000245390">
    <property type="component" value="Unassembled WGS sequence"/>
</dbReference>
<accession>A0A316G5T8</accession>
<dbReference type="EMBL" id="QGGV01000005">
    <property type="protein sequence ID" value="PWK56264.1"/>
    <property type="molecule type" value="Genomic_DNA"/>
</dbReference>
<evidence type="ECO:0008006" key="3">
    <source>
        <dbReference type="Google" id="ProtNLM"/>
    </source>
</evidence>
<dbReference type="InterPro" id="IPR036390">
    <property type="entry name" value="WH_DNA-bd_sf"/>
</dbReference>
<dbReference type="SUPFAM" id="SSF46785">
    <property type="entry name" value="Winged helix' DNA-binding domain"/>
    <property type="match status" value="1"/>
</dbReference>
<sequence length="90" mass="9785">MQRDILDVLSKYPRTEIHENAHMFVGNLARSSDVVEALGGEPTPAKHASVSRALARLVDRGLVTAYRGGLYGAGKGFRYALRTKDDSEPG</sequence>